<evidence type="ECO:0000313" key="2">
    <source>
        <dbReference type="Proteomes" id="UP000005929"/>
    </source>
</evidence>
<organism evidence="1 2">
    <name type="scientific">Bifidobacterium longum subsp. longum 2-2B</name>
    <dbReference type="NCBI Taxonomy" id="1161745"/>
    <lineage>
        <taxon>Bacteria</taxon>
        <taxon>Bacillati</taxon>
        <taxon>Actinomycetota</taxon>
        <taxon>Actinomycetes</taxon>
        <taxon>Bifidobacteriales</taxon>
        <taxon>Bifidobacteriaceae</taxon>
        <taxon>Bifidobacterium</taxon>
    </lineage>
</organism>
<evidence type="ECO:0000313" key="1">
    <source>
        <dbReference type="EMBL" id="EIJ24758.1"/>
    </source>
</evidence>
<dbReference type="Proteomes" id="UP000005929">
    <property type="component" value="Unassembled WGS sequence"/>
</dbReference>
<feature type="non-terminal residue" evidence="1">
    <location>
        <position position="37"/>
    </location>
</feature>
<dbReference type="EMBL" id="AJTJ01000076">
    <property type="protein sequence ID" value="EIJ24758.1"/>
    <property type="molecule type" value="Genomic_DNA"/>
</dbReference>
<reference evidence="1 2" key="1">
    <citation type="journal article" date="2013" name="Genome Announc.">
        <title>Draft Genome Sequences of Two Pairs of Human Intestinal Bifidobacterium longum subsp. longum Strains, 44B and 1-6B and 35B and 2-2B, Consecutively Isolated from Two Children after a 5-Year Time Period.</title>
        <authorList>
            <person name="Shkoporov A.N."/>
            <person name="Efimov B.A."/>
            <person name="Khokhlova E.V."/>
            <person name="Chaplin A.V."/>
            <person name="Kafarskaya L.I."/>
            <person name="Durkin A.S."/>
            <person name="McCorrison J."/>
            <person name="Torralba M."/>
            <person name="Gillis M."/>
            <person name="Sutton G."/>
            <person name="Weibel D.B."/>
            <person name="Nelson K.E."/>
            <person name="Smeianov V.V."/>
        </authorList>
    </citation>
    <scope>NUCLEOTIDE SEQUENCE [LARGE SCALE GENOMIC DNA]</scope>
    <source>
        <strain evidence="1 2">2-2B</strain>
    </source>
</reference>
<accession>A0AAV3FL33</accession>
<dbReference type="AlphaFoldDB" id="A0AAV3FL33"/>
<gene>
    <name evidence="1" type="ORF">HMPREF1315_1213</name>
</gene>
<sequence>MAALSREGSVLVRRRGRGRPASWRVAFTLLLFAAAGG</sequence>
<protein>
    <submittedName>
        <fullName evidence="1">Uncharacterized protein</fullName>
    </submittedName>
</protein>
<name>A0AAV3FL33_BIFLL</name>
<proteinExistence type="predicted"/>
<comment type="caution">
    <text evidence="1">The sequence shown here is derived from an EMBL/GenBank/DDBJ whole genome shotgun (WGS) entry which is preliminary data.</text>
</comment>